<protein>
    <submittedName>
        <fullName evidence="2">Uncharacterized protein</fullName>
    </submittedName>
</protein>
<feature type="region of interest" description="Disordered" evidence="1">
    <location>
        <begin position="38"/>
        <end position="70"/>
    </location>
</feature>
<feature type="compositionally biased region" description="Basic and acidic residues" evidence="1">
    <location>
        <begin position="38"/>
        <end position="53"/>
    </location>
</feature>
<sequence>MAAPGLLTSTTLVETDLGGKEPEDVQSLLAFLTVQRSELKKNRDSDCQRERRAQTRRARSARASLPDGPWRRGSAVPREFSMAGLLPVKYLEPLAAGNAQRPAKTYERPSYEKPFLDASSQSRLFPDCCSPTTSNLDANHDRWVCHAGVIRDIECPHSRVMPRALRLNGMRVALRPPAWQLTHTSPGVFERQNFSDELLPPRVATR</sequence>
<dbReference type="AlphaFoldDB" id="A0A7S1A5V1"/>
<evidence type="ECO:0000313" key="2">
    <source>
        <dbReference type="EMBL" id="CAD8842814.1"/>
    </source>
</evidence>
<dbReference type="EMBL" id="HBFQ01024308">
    <property type="protein sequence ID" value="CAD8842814.1"/>
    <property type="molecule type" value="Transcribed_RNA"/>
</dbReference>
<proteinExistence type="predicted"/>
<gene>
    <name evidence="2" type="ORF">NSCI0253_LOCUS17162</name>
</gene>
<accession>A0A7S1A5V1</accession>
<evidence type="ECO:0000256" key="1">
    <source>
        <dbReference type="SAM" id="MobiDB-lite"/>
    </source>
</evidence>
<name>A0A7S1A5V1_NOCSC</name>
<organism evidence="2">
    <name type="scientific">Noctiluca scintillans</name>
    <name type="common">Sea sparkle</name>
    <name type="synonym">Red tide dinoflagellate</name>
    <dbReference type="NCBI Taxonomy" id="2966"/>
    <lineage>
        <taxon>Eukaryota</taxon>
        <taxon>Sar</taxon>
        <taxon>Alveolata</taxon>
        <taxon>Dinophyceae</taxon>
        <taxon>Noctilucales</taxon>
        <taxon>Noctilucaceae</taxon>
        <taxon>Noctiluca</taxon>
    </lineage>
</organism>
<reference evidence="2" key="1">
    <citation type="submission" date="2021-01" db="EMBL/GenBank/DDBJ databases">
        <authorList>
            <person name="Corre E."/>
            <person name="Pelletier E."/>
            <person name="Niang G."/>
            <person name="Scheremetjew M."/>
            <person name="Finn R."/>
            <person name="Kale V."/>
            <person name="Holt S."/>
            <person name="Cochrane G."/>
            <person name="Meng A."/>
            <person name="Brown T."/>
            <person name="Cohen L."/>
        </authorList>
    </citation>
    <scope>NUCLEOTIDE SEQUENCE</scope>
</reference>